<dbReference type="Proteomes" id="UP000016930">
    <property type="component" value="Unassembled WGS sequence"/>
</dbReference>
<keyword evidence="2" id="KW-1185">Reference proteome</keyword>
<evidence type="ECO:0000313" key="2">
    <source>
        <dbReference type="Proteomes" id="UP000016930"/>
    </source>
</evidence>
<dbReference type="HOGENOM" id="CLU_3050138_0_0_1"/>
<gene>
    <name evidence="1" type="ORF">CERSUDRAFT_86228</name>
</gene>
<dbReference type="AlphaFoldDB" id="M2QRJ7"/>
<reference evidence="1 2" key="1">
    <citation type="journal article" date="2012" name="Proc. Natl. Acad. Sci. U.S.A.">
        <title>Comparative genomics of Ceriporiopsis subvermispora and Phanerochaete chrysosporium provide insight into selective ligninolysis.</title>
        <authorList>
            <person name="Fernandez-Fueyo E."/>
            <person name="Ruiz-Duenas F.J."/>
            <person name="Ferreira P."/>
            <person name="Floudas D."/>
            <person name="Hibbett D.S."/>
            <person name="Canessa P."/>
            <person name="Larrondo L.F."/>
            <person name="James T.Y."/>
            <person name="Seelenfreund D."/>
            <person name="Lobos S."/>
            <person name="Polanco R."/>
            <person name="Tello M."/>
            <person name="Honda Y."/>
            <person name="Watanabe T."/>
            <person name="Watanabe T."/>
            <person name="Ryu J.S."/>
            <person name="Kubicek C.P."/>
            <person name="Schmoll M."/>
            <person name="Gaskell J."/>
            <person name="Hammel K.E."/>
            <person name="St John F.J."/>
            <person name="Vanden Wymelenberg A."/>
            <person name="Sabat G."/>
            <person name="Splinter BonDurant S."/>
            <person name="Syed K."/>
            <person name="Yadav J.S."/>
            <person name="Doddapaneni H."/>
            <person name="Subramanian V."/>
            <person name="Lavin J.L."/>
            <person name="Oguiza J.A."/>
            <person name="Perez G."/>
            <person name="Pisabarro A.G."/>
            <person name="Ramirez L."/>
            <person name="Santoyo F."/>
            <person name="Master E."/>
            <person name="Coutinho P.M."/>
            <person name="Henrissat B."/>
            <person name="Lombard V."/>
            <person name="Magnuson J.K."/>
            <person name="Kuees U."/>
            <person name="Hori C."/>
            <person name="Igarashi K."/>
            <person name="Samejima M."/>
            <person name="Held B.W."/>
            <person name="Barry K.W."/>
            <person name="LaButti K.M."/>
            <person name="Lapidus A."/>
            <person name="Lindquist E.A."/>
            <person name="Lucas S.M."/>
            <person name="Riley R."/>
            <person name="Salamov A.A."/>
            <person name="Hoffmeister D."/>
            <person name="Schwenk D."/>
            <person name="Hadar Y."/>
            <person name="Yarden O."/>
            <person name="de Vries R.P."/>
            <person name="Wiebenga A."/>
            <person name="Stenlid J."/>
            <person name="Eastwood D."/>
            <person name="Grigoriev I.V."/>
            <person name="Berka R.M."/>
            <person name="Blanchette R.A."/>
            <person name="Kersten P."/>
            <person name="Martinez A.T."/>
            <person name="Vicuna R."/>
            <person name="Cullen D."/>
        </authorList>
    </citation>
    <scope>NUCLEOTIDE SEQUENCE [LARGE SCALE GENOMIC DNA]</scope>
    <source>
        <strain evidence="1 2">B</strain>
    </source>
</reference>
<organism evidence="1 2">
    <name type="scientific">Ceriporiopsis subvermispora (strain B)</name>
    <name type="common">White-rot fungus</name>
    <name type="synonym">Gelatoporia subvermispora</name>
    <dbReference type="NCBI Taxonomy" id="914234"/>
    <lineage>
        <taxon>Eukaryota</taxon>
        <taxon>Fungi</taxon>
        <taxon>Dikarya</taxon>
        <taxon>Basidiomycota</taxon>
        <taxon>Agaricomycotina</taxon>
        <taxon>Agaricomycetes</taxon>
        <taxon>Polyporales</taxon>
        <taxon>Gelatoporiaceae</taxon>
        <taxon>Gelatoporia</taxon>
    </lineage>
</organism>
<protein>
    <submittedName>
        <fullName evidence="1">Uncharacterized protein</fullName>
    </submittedName>
</protein>
<sequence length="54" mass="5987">MYNALLVDGLWGHKATSISCIGACKRDHMQLEKTVGLLKVTRQRALVNPARNAH</sequence>
<dbReference type="EMBL" id="KB445802">
    <property type="protein sequence ID" value="EMD34810.1"/>
    <property type="molecule type" value="Genomic_DNA"/>
</dbReference>
<name>M2QRJ7_CERS8</name>
<accession>M2QRJ7</accession>
<proteinExistence type="predicted"/>
<evidence type="ECO:0000313" key="1">
    <source>
        <dbReference type="EMBL" id="EMD34810.1"/>
    </source>
</evidence>